<feature type="domain" description="Inosine/uridine-preferring nucleoside hydrolase" evidence="4">
    <location>
        <begin position="31"/>
        <end position="340"/>
    </location>
</feature>
<dbReference type="InterPro" id="IPR036452">
    <property type="entry name" value="Ribo_hydro-like"/>
</dbReference>
<dbReference type="GO" id="GO:0006152">
    <property type="term" value="P:purine nucleoside catabolic process"/>
    <property type="evidence" value="ECO:0007669"/>
    <property type="project" value="TreeGrafter"/>
</dbReference>
<name>A0A4V1L676_9BACT</name>
<dbReference type="EMBL" id="RDSM01000001">
    <property type="protein sequence ID" value="RXH58294.1"/>
    <property type="molecule type" value="Genomic_DNA"/>
</dbReference>
<protein>
    <submittedName>
        <fullName evidence="5">Inosine-uridine preferring nucleoside hydrolase</fullName>
    </submittedName>
</protein>
<reference evidence="6" key="2">
    <citation type="submission" date="2019-02" db="EMBL/GenBank/DDBJ databases">
        <title>Granulicella sibirica sp. nov., a psychrotolerant acidobacterium isolated from an organic soil layer in forested tundra, West Siberia.</title>
        <authorList>
            <person name="Oshkin I.Y."/>
            <person name="Kulichevskaya I.S."/>
            <person name="Rijpstra W.I.C."/>
            <person name="Sinninghe Damste J.S."/>
            <person name="Rakitin A.L."/>
            <person name="Ravin N.V."/>
            <person name="Dedysh S.N."/>
        </authorList>
    </citation>
    <scope>NUCLEOTIDE SEQUENCE [LARGE SCALE GENOMIC DNA]</scope>
    <source>
        <strain evidence="6">AF10</strain>
    </source>
</reference>
<dbReference type="InterPro" id="IPR001910">
    <property type="entry name" value="Inosine/uridine_hydrolase_dom"/>
</dbReference>
<dbReference type="PROSITE" id="PS51257">
    <property type="entry name" value="PROKAR_LIPOPROTEIN"/>
    <property type="match status" value="1"/>
</dbReference>
<dbReference type="Pfam" id="PF01156">
    <property type="entry name" value="IU_nuc_hydro"/>
    <property type="match status" value="1"/>
</dbReference>
<dbReference type="InterPro" id="IPR023186">
    <property type="entry name" value="IUNH"/>
</dbReference>
<dbReference type="RefSeq" id="WP_241654397.1">
    <property type="nucleotide sequence ID" value="NZ_RDSM01000001.1"/>
</dbReference>
<evidence type="ECO:0000256" key="1">
    <source>
        <dbReference type="ARBA" id="ARBA00022801"/>
    </source>
</evidence>
<dbReference type="Gene3D" id="3.90.245.10">
    <property type="entry name" value="Ribonucleoside hydrolase-like"/>
    <property type="match status" value="1"/>
</dbReference>
<accession>A0A4V1L676</accession>
<organism evidence="5 6">
    <name type="scientific">Granulicella sibirica</name>
    <dbReference type="NCBI Taxonomy" id="2479048"/>
    <lineage>
        <taxon>Bacteria</taxon>
        <taxon>Pseudomonadati</taxon>
        <taxon>Acidobacteriota</taxon>
        <taxon>Terriglobia</taxon>
        <taxon>Terriglobales</taxon>
        <taxon>Acidobacteriaceae</taxon>
        <taxon>Granulicella</taxon>
    </lineage>
</organism>
<dbReference type="GO" id="GO:0005829">
    <property type="term" value="C:cytosol"/>
    <property type="evidence" value="ECO:0007669"/>
    <property type="project" value="TreeGrafter"/>
</dbReference>
<keyword evidence="3" id="KW-0732">Signal</keyword>
<keyword evidence="1 5" id="KW-0378">Hydrolase</keyword>
<reference evidence="5 6" key="1">
    <citation type="submission" date="2018-11" db="EMBL/GenBank/DDBJ databases">
        <authorList>
            <person name="Mardanov A.V."/>
            <person name="Ravin N.V."/>
            <person name="Dedysh S.N."/>
        </authorList>
    </citation>
    <scope>NUCLEOTIDE SEQUENCE [LARGE SCALE GENOMIC DNA]</scope>
    <source>
        <strain evidence="5 6">AF10</strain>
    </source>
</reference>
<sequence length="369" mass="40219">MRLNALVAPALLSALLSCSGVAESQDAPRMVIADQDASGPGGSDMASLLVFLQSPKVDLLGITVVSGDSWRDLEVAHTLRLLEFMGRTDVKVHPGAAFPLVRTQEWTRLALQMYGKVTWMGAWSEENKMRWDEVGTPAEGLPATKASDEDAAHFMVRMVHLHPHQVTIYGAGPLTNIALAIRLDPHFAESAQELIIMGGSVNPHTEAPEWVNAPRHEFNFWFDPEAAHIALTAPWPKITITTIDASIQTHLDGVLKNMTASNANAAKYLVKYTQQGSVSGYAWDELAAATWLDPAITVHERNVYIDVSLSHGSDYGDTMIYSDSDKPALTLQKVHAQIDVDAPRLEKDLTALFTSPTPKARDAVALPAK</sequence>
<dbReference type="PANTHER" id="PTHR12304:SF4">
    <property type="entry name" value="URIDINE NUCLEOSIDASE"/>
    <property type="match status" value="1"/>
</dbReference>
<feature type="signal peptide" evidence="3">
    <location>
        <begin position="1"/>
        <end position="24"/>
    </location>
</feature>
<feature type="chain" id="PRO_5020463430" evidence="3">
    <location>
        <begin position="25"/>
        <end position="369"/>
    </location>
</feature>
<proteinExistence type="predicted"/>
<comment type="caution">
    <text evidence="5">The sequence shown here is derived from an EMBL/GenBank/DDBJ whole genome shotgun (WGS) entry which is preliminary data.</text>
</comment>
<dbReference type="PANTHER" id="PTHR12304">
    <property type="entry name" value="INOSINE-URIDINE PREFERRING NUCLEOSIDE HYDROLASE"/>
    <property type="match status" value="1"/>
</dbReference>
<dbReference type="Proteomes" id="UP000289437">
    <property type="component" value="Unassembled WGS sequence"/>
</dbReference>
<evidence type="ECO:0000259" key="4">
    <source>
        <dbReference type="Pfam" id="PF01156"/>
    </source>
</evidence>
<dbReference type="SUPFAM" id="SSF53590">
    <property type="entry name" value="Nucleoside hydrolase"/>
    <property type="match status" value="1"/>
</dbReference>
<evidence type="ECO:0000313" key="5">
    <source>
        <dbReference type="EMBL" id="RXH58294.1"/>
    </source>
</evidence>
<evidence type="ECO:0000256" key="2">
    <source>
        <dbReference type="ARBA" id="ARBA00023295"/>
    </source>
</evidence>
<keyword evidence="2" id="KW-0326">Glycosidase</keyword>
<keyword evidence="6" id="KW-1185">Reference proteome</keyword>
<evidence type="ECO:0000313" key="6">
    <source>
        <dbReference type="Proteomes" id="UP000289437"/>
    </source>
</evidence>
<evidence type="ECO:0000256" key="3">
    <source>
        <dbReference type="SAM" id="SignalP"/>
    </source>
</evidence>
<dbReference type="GO" id="GO:0008477">
    <property type="term" value="F:purine nucleosidase activity"/>
    <property type="evidence" value="ECO:0007669"/>
    <property type="project" value="TreeGrafter"/>
</dbReference>
<gene>
    <name evidence="5" type="ORF">GRAN_1604</name>
</gene>
<dbReference type="AlphaFoldDB" id="A0A4V1L676"/>